<sequence length="81" mass="9290">MRSFFGFEDRSVEYALKVDTTMPCGYTIANNCGSLQRFDCYILSYFLIHLGVKYGELIRSKDTAFEVDGHRAFVLDGLKTF</sequence>
<evidence type="ECO:0000313" key="2">
    <source>
        <dbReference type="Proteomes" id="UP000828390"/>
    </source>
</evidence>
<reference evidence="1" key="1">
    <citation type="journal article" date="2019" name="bioRxiv">
        <title>The Genome of the Zebra Mussel, Dreissena polymorpha: A Resource for Invasive Species Research.</title>
        <authorList>
            <person name="McCartney M.A."/>
            <person name="Auch B."/>
            <person name="Kono T."/>
            <person name="Mallez S."/>
            <person name="Zhang Y."/>
            <person name="Obille A."/>
            <person name="Becker A."/>
            <person name="Abrahante J.E."/>
            <person name="Garbe J."/>
            <person name="Badalamenti J.P."/>
            <person name="Herman A."/>
            <person name="Mangelson H."/>
            <person name="Liachko I."/>
            <person name="Sullivan S."/>
            <person name="Sone E.D."/>
            <person name="Koren S."/>
            <person name="Silverstein K.A.T."/>
            <person name="Beckman K.B."/>
            <person name="Gohl D.M."/>
        </authorList>
    </citation>
    <scope>NUCLEOTIDE SEQUENCE</scope>
    <source>
        <strain evidence="1">Duluth1</strain>
        <tissue evidence="1">Whole animal</tissue>
    </source>
</reference>
<keyword evidence="2" id="KW-1185">Reference proteome</keyword>
<organism evidence="1 2">
    <name type="scientific">Dreissena polymorpha</name>
    <name type="common">Zebra mussel</name>
    <name type="synonym">Mytilus polymorpha</name>
    <dbReference type="NCBI Taxonomy" id="45954"/>
    <lineage>
        <taxon>Eukaryota</taxon>
        <taxon>Metazoa</taxon>
        <taxon>Spiralia</taxon>
        <taxon>Lophotrochozoa</taxon>
        <taxon>Mollusca</taxon>
        <taxon>Bivalvia</taxon>
        <taxon>Autobranchia</taxon>
        <taxon>Heteroconchia</taxon>
        <taxon>Euheterodonta</taxon>
        <taxon>Imparidentia</taxon>
        <taxon>Neoheterodontei</taxon>
        <taxon>Myida</taxon>
        <taxon>Dreissenoidea</taxon>
        <taxon>Dreissenidae</taxon>
        <taxon>Dreissena</taxon>
    </lineage>
</organism>
<dbReference type="AlphaFoldDB" id="A0A9D4ILK5"/>
<dbReference type="Proteomes" id="UP000828390">
    <property type="component" value="Unassembled WGS sequence"/>
</dbReference>
<protein>
    <submittedName>
        <fullName evidence="1">Uncharacterized protein</fullName>
    </submittedName>
</protein>
<evidence type="ECO:0000313" key="1">
    <source>
        <dbReference type="EMBL" id="KAH3778880.1"/>
    </source>
</evidence>
<gene>
    <name evidence="1" type="ORF">DPMN_180357</name>
</gene>
<name>A0A9D4ILK5_DREPO</name>
<comment type="caution">
    <text evidence="1">The sequence shown here is derived from an EMBL/GenBank/DDBJ whole genome shotgun (WGS) entry which is preliminary data.</text>
</comment>
<proteinExistence type="predicted"/>
<dbReference type="EMBL" id="JAIWYP010000009">
    <property type="protein sequence ID" value="KAH3778880.1"/>
    <property type="molecule type" value="Genomic_DNA"/>
</dbReference>
<accession>A0A9D4ILK5</accession>
<reference evidence="1" key="2">
    <citation type="submission" date="2020-11" db="EMBL/GenBank/DDBJ databases">
        <authorList>
            <person name="McCartney M.A."/>
            <person name="Auch B."/>
            <person name="Kono T."/>
            <person name="Mallez S."/>
            <person name="Becker A."/>
            <person name="Gohl D.M."/>
            <person name="Silverstein K.A.T."/>
            <person name="Koren S."/>
            <person name="Bechman K.B."/>
            <person name="Herman A."/>
            <person name="Abrahante J.E."/>
            <person name="Garbe J."/>
        </authorList>
    </citation>
    <scope>NUCLEOTIDE SEQUENCE</scope>
    <source>
        <strain evidence="1">Duluth1</strain>
        <tissue evidence="1">Whole animal</tissue>
    </source>
</reference>